<dbReference type="KEGG" id="bsi:BS1330_I0995"/>
<dbReference type="KEGG" id="bms:BR0999"/>
<sequence length="34" mass="3664">MGVRIDHKLKTCVTECEDSGGWTAILSGCGRLAR</sequence>
<keyword evidence="2" id="KW-1185">Reference proteome</keyword>
<protein>
    <recommendedName>
        <fullName evidence="3">Lipoprotein</fullName>
    </recommendedName>
</protein>
<name>A0A0H3G3L0_BRUSU</name>
<dbReference type="PROSITE" id="PS51257">
    <property type="entry name" value="PROKAR_LIPOPROTEIN"/>
    <property type="match status" value="1"/>
</dbReference>
<gene>
    <name evidence="1" type="ordered locus">BS1330_I0995</name>
</gene>
<dbReference type="HOGENOM" id="CLU_3372498_0_0_5"/>
<reference evidence="1 2" key="1">
    <citation type="journal article" date="2011" name="J. Bacteriol.">
        <title>Revised genome sequence of Brucella suis 1330.</title>
        <authorList>
            <person name="Tae H."/>
            <person name="Shallom S."/>
            <person name="Settlage R."/>
            <person name="Preston D."/>
            <person name="Adams L.G."/>
            <person name="Garner H.R."/>
        </authorList>
    </citation>
    <scope>NUCLEOTIDE SEQUENCE [LARGE SCALE GENOMIC DNA]</scope>
    <source>
        <strain evidence="1 2">1330</strain>
    </source>
</reference>
<evidence type="ECO:0008006" key="3">
    <source>
        <dbReference type="Google" id="ProtNLM"/>
    </source>
</evidence>
<organism evidence="1 2">
    <name type="scientific">Brucella suis biovar 1 (strain 1330)</name>
    <dbReference type="NCBI Taxonomy" id="204722"/>
    <lineage>
        <taxon>Bacteria</taxon>
        <taxon>Pseudomonadati</taxon>
        <taxon>Pseudomonadota</taxon>
        <taxon>Alphaproteobacteria</taxon>
        <taxon>Hyphomicrobiales</taxon>
        <taxon>Brucellaceae</taxon>
        <taxon>Brucella/Ochrobactrum group</taxon>
        <taxon>Brucella</taxon>
    </lineage>
</organism>
<proteinExistence type="predicted"/>
<evidence type="ECO:0000313" key="2">
    <source>
        <dbReference type="Proteomes" id="UP000007104"/>
    </source>
</evidence>
<evidence type="ECO:0000313" key="1">
    <source>
        <dbReference type="EMBL" id="AEM18339.1"/>
    </source>
</evidence>
<dbReference type="Proteomes" id="UP000007104">
    <property type="component" value="Chromosome I"/>
</dbReference>
<dbReference type="EMBL" id="CP002997">
    <property type="protein sequence ID" value="AEM18339.1"/>
    <property type="molecule type" value="Genomic_DNA"/>
</dbReference>
<dbReference type="AlphaFoldDB" id="A0A0H3G3L0"/>
<accession>A0A0H3G3L0</accession>